<evidence type="ECO:0000313" key="10">
    <source>
        <dbReference type="EMBL" id="KAG9232522.1"/>
    </source>
</evidence>
<keyword evidence="8" id="KW-1133">Transmembrane helix</keyword>
<accession>A0A9P7YFG5</accession>
<keyword evidence="11" id="KW-1185">Reference proteome</keyword>
<name>A0A9P7YFG5_9HELO</name>
<keyword evidence="3" id="KW-0805">Transcription regulation</keyword>
<sequence>MSSQEDQLWYGDSRLNSAVRDSLGIDTFADCTYNQPSNRRRNPAPQYIESLEKRLQRAETLLRAACPNVDLDDPNIDVIIAQRQADSAKTLPQGIAGSTSAEESESEQDAQLRSMITSTGQLDLDENGRYDFHGMSSGSVFIGRMREQFGGLLKEDRNSPFLPKIPRPSVFGSPGSAADSPFETGLPNTVDLPNKAKAIALCRNAIDLACSLLRFVHQPSFYGMVDRIYDTPVENFGIDENQFLPLLYVVMALGCMFTIEPEVSDENMFKNNLDQGIKYFRAARQMMDVTDCRDLTSLQAVVFMVLFLQSTANLSTCYSYIGIALRSSLRMGLHRNIAHKFNPMEREVRRRVFWIVRKMDTYVSALLGFPQMLSPDDIDQELPLEVDDEYISKTGILRMPVGKNSLYAAANAHTKLMEILAKVIKYIYPTKALEQSVKEHGHASYVISHAKIREIERDLKQWLDILPMGLRPGGGAPPEYVRVQQLLRLAYAHVQMMLYRPFLHYVSQKSSTCKTLDDRSYACAAACVSVSRNIVHITAEMKKRSLLLGAYWFTMYTTFFSILSLVFFVLENPDKPGSKEILSDAMAGKHALEGLAKMSQAADRCSMALKSLFEKLPAELKERSSGVQQTRNKRSAPSPPNEVHGGKKSSDHAHDDLMGPEIASIARARSFPTPSPAPSTSRASLAGASFQTNTTSNPNLRHSFHEMMTPSDLSTVGTPDSSTTSTSIPRSNYPHQQTFNINSALPDLSAMMFPSSDPFTYPQNQPMMEYDNVKQENLGHFNPSPEPGMFIPNNAATGSGIYDDLEGQLFGPLPPYLSQGQQNFDFQPQMNLDPSMMSGMNTQNMTYQSGFTPDENMNFVLTGDNGGWSDMTSDPRYRQ</sequence>
<dbReference type="PANTHER" id="PTHR47540">
    <property type="entry name" value="THIAMINE REPRESSIBLE GENES REGULATORY PROTEIN THI5"/>
    <property type="match status" value="1"/>
</dbReference>
<keyword evidence="2" id="KW-0862">Zinc</keyword>
<dbReference type="Pfam" id="PF04082">
    <property type="entry name" value="Fungal_trans"/>
    <property type="match status" value="1"/>
</dbReference>
<comment type="subcellular location">
    <subcellularLocation>
        <location evidence="1">Nucleus</location>
    </subcellularLocation>
</comment>
<feature type="compositionally biased region" description="Basic and acidic residues" evidence="7">
    <location>
        <begin position="644"/>
        <end position="656"/>
    </location>
</feature>
<reference evidence="10" key="1">
    <citation type="journal article" date="2021" name="IMA Fungus">
        <title>Genomic characterization of three marine fungi, including Emericellopsis atlantica sp. nov. with signatures of a generalist lifestyle and marine biomass degradation.</title>
        <authorList>
            <person name="Hagestad O.C."/>
            <person name="Hou L."/>
            <person name="Andersen J.H."/>
            <person name="Hansen E.H."/>
            <person name="Altermark B."/>
            <person name="Li C."/>
            <person name="Kuhnert E."/>
            <person name="Cox R.J."/>
            <person name="Crous P.W."/>
            <person name="Spatafora J.W."/>
            <person name="Lail K."/>
            <person name="Amirebrahimi M."/>
            <person name="Lipzen A."/>
            <person name="Pangilinan J."/>
            <person name="Andreopoulos W."/>
            <person name="Hayes R.D."/>
            <person name="Ng V."/>
            <person name="Grigoriev I.V."/>
            <person name="Jackson S.A."/>
            <person name="Sutton T.D.S."/>
            <person name="Dobson A.D.W."/>
            <person name="Rama T."/>
        </authorList>
    </citation>
    <scope>NUCLEOTIDE SEQUENCE</scope>
    <source>
        <strain evidence="10">TRa018bII</strain>
    </source>
</reference>
<protein>
    <submittedName>
        <fullName evidence="10">Fungal-specific transcription factor domain-containing protein</fullName>
    </submittedName>
</protein>
<evidence type="ECO:0000256" key="6">
    <source>
        <dbReference type="ARBA" id="ARBA00023242"/>
    </source>
</evidence>
<evidence type="ECO:0000256" key="7">
    <source>
        <dbReference type="SAM" id="MobiDB-lite"/>
    </source>
</evidence>
<keyword evidence="8" id="KW-0812">Transmembrane</keyword>
<dbReference type="Proteomes" id="UP000824998">
    <property type="component" value="Unassembled WGS sequence"/>
</dbReference>
<dbReference type="GO" id="GO:0006351">
    <property type="term" value="P:DNA-templated transcription"/>
    <property type="evidence" value="ECO:0007669"/>
    <property type="project" value="InterPro"/>
</dbReference>
<dbReference type="GO" id="GO:0045944">
    <property type="term" value="P:positive regulation of transcription by RNA polymerase II"/>
    <property type="evidence" value="ECO:0007669"/>
    <property type="project" value="TreeGrafter"/>
</dbReference>
<feature type="transmembrane region" description="Helical" evidence="8">
    <location>
        <begin position="546"/>
        <end position="570"/>
    </location>
</feature>
<feature type="region of interest" description="Disordered" evidence="7">
    <location>
        <begin position="710"/>
        <end position="736"/>
    </location>
</feature>
<dbReference type="OrthoDB" id="422427at2759"/>
<evidence type="ECO:0000256" key="8">
    <source>
        <dbReference type="SAM" id="Phobius"/>
    </source>
</evidence>
<feature type="compositionally biased region" description="Low complexity" evidence="7">
    <location>
        <begin position="714"/>
        <end position="727"/>
    </location>
</feature>
<feature type="region of interest" description="Disordered" evidence="7">
    <location>
        <begin position="620"/>
        <end position="656"/>
    </location>
</feature>
<dbReference type="CDD" id="cd12148">
    <property type="entry name" value="fungal_TF_MHR"/>
    <property type="match status" value="1"/>
</dbReference>
<keyword evidence="5" id="KW-0804">Transcription</keyword>
<dbReference type="AlphaFoldDB" id="A0A9P7YFG5"/>
<evidence type="ECO:0000256" key="2">
    <source>
        <dbReference type="ARBA" id="ARBA00022833"/>
    </source>
</evidence>
<dbReference type="GO" id="GO:0008270">
    <property type="term" value="F:zinc ion binding"/>
    <property type="evidence" value="ECO:0007669"/>
    <property type="project" value="InterPro"/>
</dbReference>
<comment type="caution">
    <text evidence="10">The sequence shown here is derived from an EMBL/GenBank/DDBJ whole genome shotgun (WGS) entry which is preliminary data.</text>
</comment>
<dbReference type="GO" id="GO:0043565">
    <property type="term" value="F:sequence-specific DNA binding"/>
    <property type="evidence" value="ECO:0007669"/>
    <property type="project" value="TreeGrafter"/>
</dbReference>
<dbReference type="SMART" id="SM00906">
    <property type="entry name" value="Fungal_trans"/>
    <property type="match status" value="1"/>
</dbReference>
<gene>
    <name evidence="10" type="ORF">BJ875DRAFT_443069</name>
</gene>
<dbReference type="EMBL" id="MU251544">
    <property type="protein sequence ID" value="KAG9232522.1"/>
    <property type="molecule type" value="Genomic_DNA"/>
</dbReference>
<keyword evidence="4" id="KW-0238">DNA-binding</keyword>
<proteinExistence type="predicted"/>
<evidence type="ECO:0000256" key="1">
    <source>
        <dbReference type="ARBA" id="ARBA00004123"/>
    </source>
</evidence>
<evidence type="ECO:0000256" key="5">
    <source>
        <dbReference type="ARBA" id="ARBA00023163"/>
    </source>
</evidence>
<evidence type="ECO:0000259" key="9">
    <source>
        <dbReference type="SMART" id="SM00906"/>
    </source>
</evidence>
<feature type="domain" description="Xylanolytic transcriptional activator regulatory" evidence="9">
    <location>
        <begin position="317"/>
        <end position="389"/>
    </location>
</feature>
<organism evidence="10 11">
    <name type="scientific">Amylocarpus encephaloides</name>
    <dbReference type="NCBI Taxonomy" id="45428"/>
    <lineage>
        <taxon>Eukaryota</taxon>
        <taxon>Fungi</taxon>
        <taxon>Dikarya</taxon>
        <taxon>Ascomycota</taxon>
        <taxon>Pezizomycotina</taxon>
        <taxon>Leotiomycetes</taxon>
        <taxon>Helotiales</taxon>
        <taxon>Helotiales incertae sedis</taxon>
        <taxon>Amylocarpus</taxon>
    </lineage>
</organism>
<dbReference type="InterPro" id="IPR007219">
    <property type="entry name" value="XnlR_reg_dom"/>
</dbReference>
<keyword evidence="8" id="KW-0472">Membrane</keyword>
<dbReference type="PANTHER" id="PTHR47540:SF1">
    <property type="entry name" value="ACTIVATOR OF STRESS GENES 1-RELATED"/>
    <property type="match status" value="1"/>
</dbReference>
<evidence type="ECO:0000256" key="4">
    <source>
        <dbReference type="ARBA" id="ARBA00023125"/>
    </source>
</evidence>
<feature type="region of interest" description="Disordered" evidence="7">
    <location>
        <begin position="87"/>
        <end position="112"/>
    </location>
</feature>
<evidence type="ECO:0000256" key="3">
    <source>
        <dbReference type="ARBA" id="ARBA00023015"/>
    </source>
</evidence>
<evidence type="ECO:0000313" key="11">
    <source>
        <dbReference type="Proteomes" id="UP000824998"/>
    </source>
</evidence>
<keyword evidence="6" id="KW-0539">Nucleus</keyword>
<dbReference type="GO" id="GO:0005634">
    <property type="term" value="C:nucleus"/>
    <property type="evidence" value="ECO:0007669"/>
    <property type="project" value="UniProtKB-SubCell"/>
</dbReference>
<dbReference type="InterPro" id="IPR051711">
    <property type="entry name" value="Stress_Response_Reg"/>
</dbReference>